<evidence type="ECO:0000256" key="1">
    <source>
        <dbReference type="ARBA" id="ARBA00022555"/>
    </source>
</evidence>
<sequence>MAFDSTVMAAVVAELNQRLLGGRISKIYQPEPDELALICHAGGENYRLLLSANPRHARLHLTRIEKRNPPSPPMFCMLMRKYVEGGRITEIAQAGRDRICRIAIRAADELGNPVTYLLVTEVMGKHSNIVLINPQGRIVDAIRRVTEEVNRYRELLPGLPYVPPPPTGKLDPATLTASDLTGTAPTPGTVAGTDLPPPDPDLPAWQVLLNRVDGLGPLLAREAVFRTGSPAEAPLRSVDPAALAEAVRELVAFAGMRPNCWEGPAPGSTVLTSPRLLYATDGRLKDFHVLDIRHWPGPVETGFDSVSACLDAYFGRRAEEEHFRSLRGSLTKLVRDEIARVRKKHRAQQESLATAEAAETYRIQGELITAHLWQISKGMTEVRVENYYDPDGGEIAIPLDPALSPAENAQAYYRRYQKARSGLAAIQEQLAKSAAELAYLEQVEVALEQAESLPDLEEIRRELTAEGYLKGRAERGAEAGRRRPAGEGKEQRAQPPITLRSSDGLEIWVGRNNRQNDYLTLKLAAPQDLWFHTKEIPGSHVILRVPPGKEVPERSIHEAAALAAYHSKARQSSGVPVDYTARKHVRKPGGARPGMVIYDNQKTLWVTPDPALFPILRGGWSDGGQRTQPDDPDRSQGNRKSD</sequence>
<protein>
    <recommendedName>
        <fullName evidence="5">Rqc2 homolog RqcH</fullName>
        <shortName evidence="5">RqcH</shortName>
    </recommendedName>
</protein>
<dbReference type="Proteomes" id="UP001519289">
    <property type="component" value="Unassembled WGS sequence"/>
</dbReference>
<feature type="compositionally biased region" description="Basic and acidic residues" evidence="6">
    <location>
        <begin position="628"/>
        <end position="642"/>
    </location>
</feature>
<dbReference type="InterPro" id="IPR043682">
    <property type="entry name" value="RqcH_bacterial"/>
</dbReference>
<evidence type="ECO:0000256" key="2">
    <source>
        <dbReference type="ARBA" id="ARBA00022730"/>
    </source>
</evidence>
<comment type="caution">
    <text evidence="8">The sequence shown here is derived from an EMBL/GenBank/DDBJ whole genome shotgun (WGS) entry which is preliminary data.</text>
</comment>
<dbReference type="InterPro" id="IPR051608">
    <property type="entry name" value="RQC_Subunit_NEMF"/>
</dbReference>
<evidence type="ECO:0000313" key="8">
    <source>
        <dbReference type="EMBL" id="MBP2018574.1"/>
    </source>
</evidence>
<accession>A0ABS4JVY1</accession>
<reference evidence="8 9" key="1">
    <citation type="submission" date="2021-03" db="EMBL/GenBank/DDBJ databases">
        <title>Genomic Encyclopedia of Type Strains, Phase IV (KMG-IV): sequencing the most valuable type-strain genomes for metagenomic binning, comparative biology and taxonomic classification.</title>
        <authorList>
            <person name="Goeker M."/>
        </authorList>
    </citation>
    <scope>NUCLEOTIDE SEQUENCE [LARGE SCALE GENOMIC DNA]</scope>
    <source>
        <strain evidence="8 9">DSM 27138</strain>
    </source>
</reference>
<keyword evidence="9" id="KW-1185">Reference proteome</keyword>
<feature type="domain" description="NFACT RNA-binding" evidence="7">
    <location>
        <begin position="500"/>
        <end position="590"/>
    </location>
</feature>
<evidence type="ECO:0000256" key="6">
    <source>
        <dbReference type="SAM" id="MobiDB-lite"/>
    </source>
</evidence>
<name>A0ABS4JVY1_9FIRM</name>
<dbReference type="HAMAP" id="MF_00844_B">
    <property type="entry name" value="RqcH_B"/>
    <property type="match status" value="1"/>
</dbReference>
<evidence type="ECO:0000256" key="4">
    <source>
        <dbReference type="ARBA" id="ARBA00022917"/>
    </source>
</evidence>
<keyword evidence="2 5" id="KW-0699">rRNA-binding</keyword>
<comment type="subunit">
    <text evidence="5">Associates with stalled 50S ribosomal subunits. Binds to RqcP.</text>
</comment>
<feature type="region of interest" description="Disordered" evidence="6">
    <location>
        <begin position="616"/>
        <end position="642"/>
    </location>
</feature>
<evidence type="ECO:0000259" key="7">
    <source>
        <dbReference type="Pfam" id="PF05670"/>
    </source>
</evidence>
<evidence type="ECO:0000256" key="5">
    <source>
        <dbReference type="HAMAP-Rule" id="MF_00844"/>
    </source>
</evidence>
<dbReference type="InterPro" id="IPR008532">
    <property type="entry name" value="NFACT_RNA-bd"/>
</dbReference>
<feature type="compositionally biased region" description="Basic and acidic residues" evidence="6">
    <location>
        <begin position="471"/>
        <end position="492"/>
    </location>
</feature>
<comment type="function">
    <text evidence="5">Key component of the ribosome quality control system (RQC), a ribosome-associated complex that mediates the extraction of incompletely synthesized nascent chains from stalled ribosomes and their subsequent degradation. RqcH recruits Ala-charged tRNA, and with RqcP directs the elongation of stalled nascent chains on 50S ribosomal subunits, leading to non-templated C-terminal alanine extensions (Ala tail). The Ala tail promotes nascent chain degradation. May add between 1 and at least 8 Ala residues. Binds to stalled 50S ribosomal subunits.</text>
</comment>
<organism evidence="8 9">
    <name type="scientific">Symbiobacterium terraclitae</name>
    <dbReference type="NCBI Taxonomy" id="557451"/>
    <lineage>
        <taxon>Bacteria</taxon>
        <taxon>Bacillati</taxon>
        <taxon>Bacillota</taxon>
        <taxon>Clostridia</taxon>
        <taxon>Eubacteriales</taxon>
        <taxon>Symbiobacteriaceae</taxon>
        <taxon>Symbiobacterium</taxon>
    </lineage>
</organism>
<dbReference type="Pfam" id="PF05833">
    <property type="entry name" value="NFACT_N"/>
    <property type="match status" value="1"/>
</dbReference>
<dbReference type="Pfam" id="PF05670">
    <property type="entry name" value="NFACT-R_1"/>
    <property type="match status" value="1"/>
</dbReference>
<keyword evidence="3 5" id="KW-0694">RNA-binding</keyword>
<feature type="region of interest" description="Disordered" evidence="6">
    <location>
        <begin position="471"/>
        <end position="497"/>
    </location>
</feature>
<comment type="similarity">
    <text evidence="5">Belongs to the NEMF family.</text>
</comment>
<gene>
    <name evidence="5" type="primary">rqcH</name>
    <name evidence="8" type="ORF">J2Z79_001989</name>
</gene>
<dbReference type="PANTHER" id="PTHR15239">
    <property type="entry name" value="NUCLEAR EXPORT MEDIATOR FACTOR NEMF"/>
    <property type="match status" value="1"/>
</dbReference>
<dbReference type="Gene3D" id="2.30.310.10">
    <property type="entry name" value="ibrinogen binding protein from staphylococcus aureus domain"/>
    <property type="match status" value="1"/>
</dbReference>
<dbReference type="PANTHER" id="PTHR15239:SF6">
    <property type="entry name" value="RIBOSOME QUALITY CONTROL COMPLEX SUBUNIT NEMF"/>
    <property type="match status" value="1"/>
</dbReference>
<dbReference type="RefSeq" id="WP_209466699.1">
    <property type="nucleotide sequence ID" value="NZ_JAGGLG010000014.1"/>
</dbReference>
<evidence type="ECO:0000256" key="3">
    <source>
        <dbReference type="ARBA" id="ARBA00022884"/>
    </source>
</evidence>
<proteinExistence type="inferred from homology"/>
<dbReference type="EMBL" id="JAGGLG010000014">
    <property type="protein sequence ID" value="MBP2018574.1"/>
    <property type="molecule type" value="Genomic_DNA"/>
</dbReference>
<evidence type="ECO:0000313" key="9">
    <source>
        <dbReference type="Proteomes" id="UP001519289"/>
    </source>
</evidence>
<keyword evidence="1 5" id="KW-0820">tRNA-binding</keyword>
<keyword evidence="4 5" id="KW-0648">Protein biosynthesis</keyword>